<comment type="subcellular location">
    <subcellularLocation>
        <location evidence="1">Cell outer membrane</location>
        <topology evidence="1">Multi-pass membrane protein</topology>
    </subcellularLocation>
</comment>
<evidence type="ECO:0000256" key="2">
    <source>
        <dbReference type="ARBA" id="ARBA00009450"/>
    </source>
</evidence>
<dbReference type="GO" id="GO:0006811">
    <property type="term" value="P:monoatomic ion transport"/>
    <property type="evidence" value="ECO:0007669"/>
    <property type="project" value="UniProtKB-KW"/>
</dbReference>
<dbReference type="InterPro" id="IPR054765">
    <property type="entry name" value="SLBB_dom"/>
</dbReference>
<gene>
    <name evidence="18" type="ORF">CLV79_1236</name>
    <name evidence="19" type="ORF">LOS8367_03310</name>
</gene>
<dbReference type="RefSeq" id="WP_207569286.1">
    <property type="nucleotide sequence ID" value="NZ_FWFY01000013.1"/>
</dbReference>
<dbReference type="PANTHER" id="PTHR33619:SF3">
    <property type="entry name" value="POLYSACCHARIDE EXPORT PROTEIN GFCE-RELATED"/>
    <property type="match status" value="1"/>
</dbReference>
<dbReference type="GO" id="GO:0046930">
    <property type="term" value="C:pore complex"/>
    <property type="evidence" value="ECO:0007669"/>
    <property type="project" value="UniProtKB-KW"/>
</dbReference>
<evidence type="ECO:0000256" key="15">
    <source>
        <dbReference type="SAM" id="SignalP"/>
    </source>
</evidence>
<evidence type="ECO:0000313" key="21">
    <source>
        <dbReference type="Proteomes" id="UP000240624"/>
    </source>
</evidence>
<evidence type="ECO:0000256" key="4">
    <source>
        <dbReference type="ARBA" id="ARBA00022452"/>
    </source>
</evidence>
<dbReference type="EMBL" id="PYGB01000023">
    <property type="protein sequence ID" value="PSK80408.1"/>
    <property type="molecule type" value="Genomic_DNA"/>
</dbReference>
<feature type="domain" description="SLBB" evidence="17">
    <location>
        <begin position="197"/>
        <end position="275"/>
    </location>
</feature>
<evidence type="ECO:0000256" key="1">
    <source>
        <dbReference type="ARBA" id="ARBA00004571"/>
    </source>
</evidence>
<feature type="domain" description="Polysaccharide export protein N-terminal" evidence="16">
    <location>
        <begin position="104"/>
        <end position="191"/>
    </location>
</feature>
<keyword evidence="13" id="KW-0998">Cell outer membrane</keyword>
<comment type="similarity">
    <text evidence="2">Belongs to the BexD/CtrA/VexA family.</text>
</comment>
<dbReference type="Gene3D" id="3.30.1950.10">
    <property type="entry name" value="wza like domain"/>
    <property type="match status" value="1"/>
</dbReference>
<accession>A0A1X7A0P5</accession>
<keyword evidence="7 15" id="KW-0732">Signal</keyword>
<feature type="signal peptide" evidence="15">
    <location>
        <begin position="1"/>
        <end position="20"/>
    </location>
</feature>
<protein>
    <submittedName>
        <fullName evidence="19">Polysaccharide biosynthesis/export protein</fullName>
    </submittedName>
    <submittedName>
        <fullName evidence="18">Polysaccharide export outer membrane protein</fullName>
    </submittedName>
</protein>
<dbReference type="PROSITE" id="PS51257">
    <property type="entry name" value="PROKAR_LIPOPROTEIN"/>
    <property type="match status" value="1"/>
</dbReference>
<dbReference type="EMBL" id="FWFY01000013">
    <property type="protein sequence ID" value="SLN66858.1"/>
    <property type="molecule type" value="Genomic_DNA"/>
</dbReference>
<sequence length="456" mass="48823">MITRTALRALLLGTALTLGGCGVSYNSASVQEQVEGLPVEVIALTSQTLPRANSTPYTPRSLPAIFFQTAGGGSPRGLGALPPSPQVPTLTPQPLELRVPPAVEPQPYEIGIGDVVLLATKTAAGSTVEQLSGLLAAQSQRQGYTVRDDGAIAIPDIGQIQIAGLTLEEAEAAVFDAIVRQGIDPAFSLEVAEFNSKRVAVGGAVAQARLVPITLNTLDLGEALTAAGGVTLRDQDYASIRLYRDGTLYQIPVESFFARPELQNTVLQAGDSIYVDTNYDLDRALQFYEQQLDETQLRSSARLQALNELQAEIGLRRAALAEARENFASREELDAEPRDYVYLAGEVVNQNRFALPYNRQASLADVLFANGGIETTTGDPTEIYVLRPARTATGEDAVIAWHLDAGNAAALVLATKFQMRPDDILFIEAQPITKWNRALQQALPTLINTAAAGVTN</sequence>
<keyword evidence="10" id="KW-0626">Porin</keyword>
<feature type="chain" id="PRO_5044568336" evidence="15">
    <location>
        <begin position="21"/>
        <end position="456"/>
    </location>
</feature>
<name>A0A1X7A0P5_9RHOB</name>
<dbReference type="Proteomes" id="UP000240624">
    <property type="component" value="Unassembled WGS sequence"/>
</dbReference>
<evidence type="ECO:0000256" key="9">
    <source>
        <dbReference type="ARBA" id="ARBA00023065"/>
    </source>
</evidence>
<evidence type="ECO:0000313" key="19">
    <source>
        <dbReference type="EMBL" id="SLN66858.1"/>
    </source>
</evidence>
<evidence type="ECO:0000259" key="17">
    <source>
        <dbReference type="Pfam" id="PF22461"/>
    </source>
</evidence>
<dbReference type="Gene3D" id="3.10.560.10">
    <property type="entry name" value="Outer membrane lipoprotein wza domain like"/>
    <property type="match status" value="2"/>
</dbReference>
<keyword evidence="5" id="KW-0762">Sugar transport</keyword>
<dbReference type="Pfam" id="PF22461">
    <property type="entry name" value="SLBB_2"/>
    <property type="match status" value="1"/>
</dbReference>
<keyword evidence="14" id="KW-0449">Lipoprotein</keyword>
<dbReference type="PANTHER" id="PTHR33619">
    <property type="entry name" value="POLYSACCHARIDE EXPORT PROTEIN GFCE-RELATED"/>
    <property type="match status" value="1"/>
</dbReference>
<evidence type="ECO:0000313" key="18">
    <source>
        <dbReference type="EMBL" id="PSK80408.1"/>
    </source>
</evidence>
<keyword evidence="12" id="KW-0564">Palmitate</keyword>
<evidence type="ECO:0000313" key="20">
    <source>
        <dbReference type="Proteomes" id="UP000193495"/>
    </source>
</evidence>
<evidence type="ECO:0000259" key="16">
    <source>
        <dbReference type="Pfam" id="PF02563"/>
    </source>
</evidence>
<keyword evidence="21" id="KW-1185">Reference proteome</keyword>
<keyword evidence="8" id="KW-0625">Polysaccharide transport</keyword>
<dbReference type="GO" id="GO:0015159">
    <property type="term" value="F:polysaccharide transmembrane transporter activity"/>
    <property type="evidence" value="ECO:0007669"/>
    <property type="project" value="InterPro"/>
</dbReference>
<dbReference type="AlphaFoldDB" id="A0A1X7A0P5"/>
<keyword evidence="4" id="KW-1134">Transmembrane beta strand</keyword>
<proteinExistence type="inferred from homology"/>
<reference evidence="19 20" key="1">
    <citation type="submission" date="2017-03" db="EMBL/GenBank/DDBJ databases">
        <authorList>
            <person name="Afonso C.L."/>
            <person name="Miller P.J."/>
            <person name="Scott M.A."/>
            <person name="Spackman E."/>
            <person name="Goraichik I."/>
            <person name="Dimitrov K.M."/>
            <person name="Suarez D.L."/>
            <person name="Swayne D.E."/>
        </authorList>
    </citation>
    <scope>NUCLEOTIDE SEQUENCE [LARGE SCALE GENOMIC DNA]</scope>
    <source>
        <strain evidence="19 20">CECT 8367</strain>
    </source>
</reference>
<organism evidence="19 20">
    <name type="scientific">Limimaricola soesokkakensis</name>
    <dbReference type="NCBI Taxonomy" id="1343159"/>
    <lineage>
        <taxon>Bacteria</taxon>
        <taxon>Pseudomonadati</taxon>
        <taxon>Pseudomonadota</taxon>
        <taxon>Alphaproteobacteria</taxon>
        <taxon>Rhodobacterales</taxon>
        <taxon>Paracoccaceae</taxon>
        <taxon>Limimaricola</taxon>
    </lineage>
</organism>
<dbReference type="Proteomes" id="UP000193495">
    <property type="component" value="Unassembled WGS sequence"/>
</dbReference>
<evidence type="ECO:0000256" key="5">
    <source>
        <dbReference type="ARBA" id="ARBA00022597"/>
    </source>
</evidence>
<evidence type="ECO:0000256" key="8">
    <source>
        <dbReference type="ARBA" id="ARBA00023047"/>
    </source>
</evidence>
<keyword evidence="6" id="KW-0812">Transmembrane</keyword>
<evidence type="ECO:0000256" key="12">
    <source>
        <dbReference type="ARBA" id="ARBA00023139"/>
    </source>
</evidence>
<evidence type="ECO:0000256" key="11">
    <source>
        <dbReference type="ARBA" id="ARBA00023136"/>
    </source>
</evidence>
<keyword evidence="3" id="KW-0813">Transport</keyword>
<evidence type="ECO:0000256" key="6">
    <source>
        <dbReference type="ARBA" id="ARBA00022692"/>
    </source>
</evidence>
<keyword evidence="11" id="KW-0472">Membrane</keyword>
<evidence type="ECO:0000256" key="14">
    <source>
        <dbReference type="ARBA" id="ARBA00023288"/>
    </source>
</evidence>
<evidence type="ECO:0000256" key="10">
    <source>
        <dbReference type="ARBA" id="ARBA00023114"/>
    </source>
</evidence>
<reference evidence="18 21" key="2">
    <citation type="submission" date="2018-03" db="EMBL/GenBank/DDBJ databases">
        <title>Genomic Encyclopedia of Archaeal and Bacterial Type Strains, Phase II (KMG-II): from individual species to whole genera.</title>
        <authorList>
            <person name="Goeker M."/>
        </authorList>
    </citation>
    <scope>NUCLEOTIDE SEQUENCE [LARGE SCALE GENOMIC DNA]</scope>
    <source>
        <strain evidence="18 21">DSM 29956</strain>
    </source>
</reference>
<dbReference type="GO" id="GO:0015288">
    <property type="term" value="F:porin activity"/>
    <property type="evidence" value="ECO:0007669"/>
    <property type="project" value="UniProtKB-KW"/>
</dbReference>
<evidence type="ECO:0000256" key="3">
    <source>
        <dbReference type="ARBA" id="ARBA00022448"/>
    </source>
</evidence>
<evidence type="ECO:0000256" key="7">
    <source>
        <dbReference type="ARBA" id="ARBA00022729"/>
    </source>
</evidence>
<dbReference type="Pfam" id="PF02563">
    <property type="entry name" value="Poly_export"/>
    <property type="match status" value="1"/>
</dbReference>
<evidence type="ECO:0000256" key="13">
    <source>
        <dbReference type="ARBA" id="ARBA00023237"/>
    </source>
</evidence>
<dbReference type="InterPro" id="IPR003715">
    <property type="entry name" value="Poly_export_N"/>
</dbReference>
<keyword evidence="9" id="KW-0406">Ion transport</keyword>
<dbReference type="InterPro" id="IPR049712">
    <property type="entry name" value="Poly_export"/>
</dbReference>
<dbReference type="GO" id="GO:0009279">
    <property type="term" value="C:cell outer membrane"/>
    <property type="evidence" value="ECO:0007669"/>
    <property type="project" value="UniProtKB-SubCell"/>
</dbReference>